<dbReference type="PANTHER" id="PTHR43537">
    <property type="entry name" value="TRANSCRIPTIONAL REGULATOR, GNTR FAMILY"/>
    <property type="match status" value="1"/>
</dbReference>
<dbReference type="EMBL" id="JAVALS010000001">
    <property type="protein sequence ID" value="MDP5226245.1"/>
    <property type="molecule type" value="Genomic_DNA"/>
</dbReference>
<gene>
    <name evidence="5" type="ORF">Q9R02_03640</name>
</gene>
<dbReference type="InterPro" id="IPR036388">
    <property type="entry name" value="WH-like_DNA-bd_sf"/>
</dbReference>
<accession>A0ABT9IKY7</accession>
<dbReference type="Gene3D" id="1.20.120.530">
    <property type="entry name" value="GntR ligand-binding domain-like"/>
    <property type="match status" value="1"/>
</dbReference>
<keyword evidence="6" id="KW-1185">Reference proteome</keyword>
<dbReference type="CDD" id="cd07377">
    <property type="entry name" value="WHTH_GntR"/>
    <property type="match status" value="1"/>
</dbReference>
<proteinExistence type="predicted"/>
<dbReference type="PRINTS" id="PR00035">
    <property type="entry name" value="HTHGNTR"/>
</dbReference>
<dbReference type="SMART" id="SM00895">
    <property type="entry name" value="FCD"/>
    <property type="match status" value="1"/>
</dbReference>
<dbReference type="InterPro" id="IPR036390">
    <property type="entry name" value="WH_DNA-bd_sf"/>
</dbReference>
<keyword evidence="2" id="KW-0238">DNA-binding</keyword>
<dbReference type="RefSeq" id="WP_305995264.1">
    <property type="nucleotide sequence ID" value="NZ_JAVALS010000001.1"/>
</dbReference>
<dbReference type="Proteomes" id="UP001232725">
    <property type="component" value="Unassembled WGS sequence"/>
</dbReference>
<comment type="caution">
    <text evidence="5">The sequence shown here is derived from an EMBL/GenBank/DDBJ whole genome shotgun (WGS) entry which is preliminary data.</text>
</comment>
<protein>
    <submittedName>
        <fullName evidence="5">FadR/GntR family transcriptional regulator</fullName>
    </submittedName>
</protein>
<dbReference type="Gene3D" id="1.10.10.10">
    <property type="entry name" value="Winged helix-like DNA-binding domain superfamily/Winged helix DNA-binding domain"/>
    <property type="match status" value="1"/>
</dbReference>
<dbReference type="PROSITE" id="PS50949">
    <property type="entry name" value="HTH_GNTR"/>
    <property type="match status" value="1"/>
</dbReference>
<evidence type="ECO:0000256" key="2">
    <source>
        <dbReference type="ARBA" id="ARBA00023125"/>
    </source>
</evidence>
<evidence type="ECO:0000313" key="5">
    <source>
        <dbReference type="EMBL" id="MDP5226245.1"/>
    </source>
</evidence>
<evidence type="ECO:0000256" key="1">
    <source>
        <dbReference type="ARBA" id="ARBA00023015"/>
    </source>
</evidence>
<name>A0ABT9IKY7_9MICC</name>
<keyword evidence="1" id="KW-0805">Transcription regulation</keyword>
<dbReference type="SUPFAM" id="SSF48008">
    <property type="entry name" value="GntR ligand-binding domain-like"/>
    <property type="match status" value="1"/>
</dbReference>
<dbReference type="InterPro" id="IPR008920">
    <property type="entry name" value="TF_FadR/GntR_C"/>
</dbReference>
<dbReference type="PANTHER" id="PTHR43537:SF47">
    <property type="entry name" value="REGULATORY PROTEIN GNTR HTH"/>
    <property type="match status" value="1"/>
</dbReference>
<reference evidence="5 6" key="1">
    <citation type="submission" date="2023-08" db="EMBL/GenBank/DDBJ databases">
        <title>Arthrobacter horti sp. nov., isolated from forest soil.</title>
        <authorList>
            <person name="Park M."/>
        </authorList>
    </citation>
    <scope>NUCLEOTIDE SEQUENCE [LARGE SCALE GENOMIC DNA]</scope>
    <source>
        <strain evidence="5 6">YJM1</strain>
    </source>
</reference>
<organism evidence="5 6">
    <name type="scientific">Arthrobacter horti</name>
    <dbReference type="NCBI Taxonomy" id="3068273"/>
    <lineage>
        <taxon>Bacteria</taxon>
        <taxon>Bacillati</taxon>
        <taxon>Actinomycetota</taxon>
        <taxon>Actinomycetes</taxon>
        <taxon>Micrococcales</taxon>
        <taxon>Micrococcaceae</taxon>
        <taxon>Arthrobacter</taxon>
    </lineage>
</organism>
<dbReference type="SMART" id="SM00345">
    <property type="entry name" value="HTH_GNTR"/>
    <property type="match status" value="1"/>
</dbReference>
<dbReference type="InterPro" id="IPR011711">
    <property type="entry name" value="GntR_C"/>
</dbReference>
<feature type="domain" description="HTH gntR-type" evidence="4">
    <location>
        <begin position="7"/>
        <end position="75"/>
    </location>
</feature>
<dbReference type="SUPFAM" id="SSF46785">
    <property type="entry name" value="Winged helix' DNA-binding domain"/>
    <property type="match status" value="1"/>
</dbReference>
<evidence type="ECO:0000259" key="4">
    <source>
        <dbReference type="PROSITE" id="PS50949"/>
    </source>
</evidence>
<evidence type="ECO:0000313" key="6">
    <source>
        <dbReference type="Proteomes" id="UP001232725"/>
    </source>
</evidence>
<dbReference type="Pfam" id="PF07729">
    <property type="entry name" value="FCD"/>
    <property type="match status" value="1"/>
</dbReference>
<dbReference type="Pfam" id="PF00392">
    <property type="entry name" value="GntR"/>
    <property type="match status" value="1"/>
</dbReference>
<keyword evidence="3" id="KW-0804">Transcription</keyword>
<evidence type="ECO:0000256" key="3">
    <source>
        <dbReference type="ARBA" id="ARBA00023163"/>
    </source>
</evidence>
<dbReference type="InterPro" id="IPR000524">
    <property type="entry name" value="Tscrpt_reg_HTH_GntR"/>
</dbReference>
<sequence length="235" mass="25706">MKPVQRVSLVDAAVEQLKHSITSGDWPVGTRIPTEQHLVELLGVSRSSVREAVRSLVQLGLLETRQGNGTFVIAEDEMTVTLQRSVEAAEEGEVLAVRRALDILAAREAATRRTAEDLELLRQSLNRRTAAVDAHRLDDFVRADVGFHLGVARAAHNQLLLAMYLSFEGSLTDSVARSNAHGILEDDHSGVHRRLFDAIVAGDPEQAGTAARRVLDDHRSRLARSHPTDPSEPPA</sequence>